<protein>
    <recommendedName>
        <fullName evidence="2">PDZ domain-containing protein</fullName>
    </recommendedName>
</protein>
<feature type="region of interest" description="Disordered" evidence="1">
    <location>
        <begin position="509"/>
        <end position="625"/>
    </location>
</feature>
<evidence type="ECO:0000313" key="4">
    <source>
        <dbReference type="Proteomes" id="UP000298663"/>
    </source>
</evidence>
<organism evidence="3 4">
    <name type="scientific">Steinernema carpocapsae</name>
    <name type="common">Entomopathogenic nematode</name>
    <dbReference type="NCBI Taxonomy" id="34508"/>
    <lineage>
        <taxon>Eukaryota</taxon>
        <taxon>Metazoa</taxon>
        <taxon>Ecdysozoa</taxon>
        <taxon>Nematoda</taxon>
        <taxon>Chromadorea</taxon>
        <taxon>Rhabditida</taxon>
        <taxon>Tylenchina</taxon>
        <taxon>Panagrolaimomorpha</taxon>
        <taxon>Strongyloidoidea</taxon>
        <taxon>Steinernematidae</taxon>
        <taxon>Steinernema</taxon>
    </lineage>
</organism>
<gene>
    <name evidence="3" type="ORF">L596_000246</name>
</gene>
<dbReference type="CDD" id="cd06671">
    <property type="entry name" value="PDZ7_MUPP1-PD6_PATJ-like"/>
    <property type="match status" value="1"/>
</dbReference>
<dbReference type="PANTHER" id="PTHR19964">
    <property type="entry name" value="MULTIPLE PDZ DOMAIN PROTEIN"/>
    <property type="match status" value="1"/>
</dbReference>
<feature type="domain" description="PDZ" evidence="2">
    <location>
        <begin position="134"/>
        <end position="230"/>
    </location>
</feature>
<proteinExistence type="predicted"/>
<dbReference type="InterPro" id="IPR036034">
    <property type="entry name" value="PDZ_sf"/>
</dbReference>
<feature type="region of interest" description="Disordered" evidence="1">
    <location>
        <begin position="267"/>
        <end position="352"/>
    </location>
</feature>
<feature type="compositionally biased region" description="Low complexity" evidence="1">
    <location>
        <begin position="509"/>
        <end position="518"/>
    </location>
</feature>
<evidence type="ECO:0000256" key="1">
    <source>
        <dbReference type="SAM" id="MobiDB-lite"/>
    </source>
</evidence>
<dbReference type="InterPro" id="IPR051342">
    <property type="entry name" value="PDZ_scaffold"/>
</dbReference>
<feature type="compositionally biased region" description="Polar residues" evidence="1">
    <location>
        <begin position="57"/>
        <end position="73"/>
    </location>
</feature>
<dbReference type="EMBL" id="AZBU02000001">
    <property type="protein sequence ID" value="TMS32404.1"/>
    <property type="molecule type" value="Genomic_DNA"/>
</dbReference>
<evidence type="ECO:0000313" key="3">
    <source>
        <dbReference type="EMBL" id="TMS32404.1"/>
    </source>
</evidence>
<name>A0A4U8UHR7_STECR</name>
<sequence>MRTPPEQSLSHPRLFPFLTFAAAISECPHIKRRAAFKEAFVELLISNATPDWKGRETTTTALKESQRKSSSPKRAQPTVVAKTSIETQQHVNAVKYQVPAEVHAESKDTTPPKTTTVMLQAKAKSSKFWGDARTVILHREPNKSFGISIVGGRVEVSQKGGLPGTGNTVSGIFIKSVLPNSPAGKSGSMNMGDRVISVNDIDLRDATHEYAVQVIKNAANPVKFVVQSLQSFSTTNAFWLAKLFQLTLKVSPRQAKQWCSSDLRRAPTRRRWRRAHTAEQQPSTSRRESTPTVTIAKAISEEPESSAEQQQQPEEETTDGQQPPFSDERRPSGVLTMADLRGRKVDPREMERRKIERSSAAYLQRLVDDPEQEDRFFYTKNKIARKYGDLPGEPILIRLEDIPPGGLGLSLAGNRDRDKMSVFVVAIKSTSPLPLKIGDELLEINGKVLFGLSHVNASSKIRECCDENELELLILRRYDALEEMAVRPEDQPSTSAAAAAAVAGAPSAAPAASFSSSSSKEKETSPSKLTDNVAPAETVVGSPDSIITDMQPGSGTTGDVPPSPSATAATSVTATSTTATATSITSDPASNTAADTSIHRKLSEKAEKRQKRRYMRNVLRLYPQP</sequence>
<reference evidence="3 4" key="1">
    <citation type="journal article" date="2015" name="Genome Biol.">
        <title>Comparative genomics of Steinernema reveals deeply conserved gene regulatory networks.</title>
        <authorList>
            <person name="Dillman A.R."/>
            <person name="Macchietto M."/>
            <person name="Porter C.F."/>
            <person name="Rogers A."/>
            <person name="Williams B."/>
            <person name="Antoshechkin I."/>
            <person name="Lee M.M."/>
            <person name="Goodwin Z."/>
            <person name="Lu X."/>
            <person name="Lewis E.E."/>
            <person name="Goodrich-Blair H."/>
            <person name="Stock S.P."/>
            <person name="Adams B.J."/>
            <person name="Sternberg P.W."/>
            <person name="Mortazavi A."/>
        </authorList>
    </citation>
    <scope>NUCLEOTIDE SEQUENCE [LARGE SCALE GENOMIC DNA]</scope>
    <source>
        <strain evidence="3 4">ALL</strain>
    </source>
</reference>
<dbReference type="PROSITE" id="PS50106">
    <property type="entry name" value="PDZ"/>
    <property type="match status" value="2"/>
</dbReference>
<dbReference type="PANTHER" id="PTHR19964:SF93">
    <property type="entry name" value="INACTIVATION-NO-AFTER-POTENTIAL D PROTEIN"/>
    <property type="match status" value="1"/>
</dbReference>
<feature type="compositionally biased region" description="Low complexity" evidence="1">
    <location>
        <begin position="565"/>
        <end position="590"/>
    </location>
</feature>
<evidence type="ECO:0000259" key="2">
    <source>
        <dbReference type="PROSITE" id="PS50106"/>
    </source>
</evidence>
<dbReference type="Gene3D" id="2.30.42.10">
    <property type="match status" value="2"/>
</dbReference>
<comment type="caution">
    <text evidence="3">The sequence shown here is derived from an EMBL/GenBank/DDBJ whole genome shotgun (WGS) entry which is preliminary data.</text>
</comment>
<dbReference type="InterPro" id="IPR001478">
    <property type="entry name" value="PDZ"/>
</dbReference>
<dbReference type="Proteomes" id="UP000298663">
    <property type="component" value="Unassembled WGS sequence"/>
</dbReference>
<dbReference type="SMART" id="SM00228">
    <property type="entry name" value="PDZ"/>
    <property type="match status" value="2"/>
</dbReference>
<keyword evidence="4" id="KW-1185">Reference proteome</keyword>
<dbReference type="STRING" id="34508.A0A4U8UHR7"/>
<feature type="compositionally biased region" description="Basic and acidic residues" evidence="1">
    <location>
        <begin position="340"/>
        <end position="352"/>
    </location>
</feature>
<dbReference type="AlphaFoldDB" id="A0A4U8UHR7"/>
<dbReference type="SUPFAM" id="SSF50156">
    <property type="entry name" value="PDZ domain-like"/>
    <property type="match status" value="2"/>
</dbReference>
<accession>A0A4U8UHR7</accession>
<feature type="compositionally biased region" description="Basic and acidic residues" evidence="1">
    <location>
        <begin position="597"/>
        <end position="607"/>
    </location>
</feature>
<dbReference type="OrthoDB" id="438726at2759"/>
<reference evidence="3 4" key="2">
    <citation type="journal article" date="2019" name="G3 (Bethesda)">
        <title>Hybrid Assembly of the Genome of the Entomopathogenic Nematode Steinernema carpocapsae Identifies the X-Chromosome.</title>
        <authorList>
            <person name="Serra L."/>
            <person name="Macchietto M."/>
            <person name="Macias-Munoz A."/>
            <person name="McGill C.J."/>
            <person name="Rodriguez I.M."/>
            <person name="Rodriguez B."/>
            <person name="Murad R."/>
            <person name="Mortazavi A."/>
        </authorList>
    </citation>
    <scope>NUCLEOTIDE SEQUENCE [LARGE SCALE GENOMIC DNA]</scope>
    <source>
        <strain evidence="3 4">ALL</strain>
    </source>
</reference>
<feature type="domain" description="PDZ" evidence="2">
    <location>
        <begin position="396"/>
        <end position="476"/>
    </location>
</feature>
<feature type="region of interest" description="Disordered" evidence="1">
    <location>
        <begin position="52"/>
        <end position="77"/>
    </location>
</feature>
<dbReference type="Pfam" id="PF00595">
    <property type="entry name" value="PDZ"/>
    <property type="match status" value="2"/>
</dbReference>